<evidence type="ECO:0000256" key="2">
    <source>
        <dbReference type="ARBA" id="ARBA00008624"/>
    </source>
</evidence>
<dbReference type="PANTHER" id="PTHR13680:SF33">
    <property type="entry name" value="CDGSH IRON-SULFUR DOMAIN-CONTAINING PROTEIN 2"/>
    <property type="match status" value="1"/>
</dbReference>
<dbReference type="InterPro" id="IPR042216">
    <property type="entry name" value="MitoNEET_CISD"/>
</dbReference>
<dbReference type="EMBL" id="VSWD01000010">
    <property type="protein sequence ID" value="KAK3091058.1"/>
    <property type="molecule type" value="Genomic_DNA"/>
</dbReference>
<dbReference type="GO" id="GO:0051537">
    <property type="term" value="F:2 iron, 2 sulfur cluster binding"/>
    <property type="evidence" value="ECO:0007669"/>
    <property type="project" value="UniProtKB-UniRule"/>
</dbReference>
<dbReference type="SMART" id="SM00704">
    <property type="entry name" value="ZnF_CDGSH"/>
    <property type="match status" value="1"/>
</dbReference>
<keyword evidence="6 11" id="KW-0256">Endoplasmic reticulum</keyword>
<evidence type="ECO:0000256" key="5">
    <source>
        <dbReference type="ARBA" id="ARBA00022723"/>
    </source>
</evidence>
<keyword evidence="14" id="KW-1185">Reference proteome</keyword>
<evidence type="ECO:0000256" key="10">
    <source>
        <dbReference type="ARBA" id="ARBA00023136"/>
    </source>
</evidence>
<keyword evidence="9 11" id="KW-0411">Iron-sulfur</keyword>
<dbReference type="Proteomes" id="UP001186944">
    <property type="component" value="Unassembled WGS sequence"/>
</dbReference>
<dbReference type="Pfam" id="PF10660">
    <property type="entry name" value="MitoNEET_N"/>
    <property type="match status" value="1"/>
</dbReference>
<keyword evidence="3 11" id="KW-0812">Transmembrane</keyword>
<accession>A0AA88XSW9</accession>
<evidence type="ECO:0000256" key="4">
    <source>
        <dbReference type="ARBA" id="ARBA00022714"/>
    </source>
</evidence>
<evidence type="ECO:0000256" key="7">
    <source>
        <dbReference type="ARBA" id="ARBA00022989"/>
    </source>
</evidence>
<dbReference type="InterPro" id="IPR019610">
    <property type="entry name" value="FeS-contain_mitoNEET_N"/>
</dbReference>
<dbReference type="GO" id="GO:0046872">
    <property type="term" value="F:metal ion binding"/>
    <property type="evidence" value="ECO:0007669"/>
    <property type="project" value="UniProtKB-UniRule"/>
</dbReference>
<comment type="similarity">
    <text evidence="2 11">Belongs to the CISD protein family. CISD2 subfamily.</text>
</comment>
<dbReference type="GO" id="GO:0005741">
    <property type="term" value="C:mitochondrial outer membrane"/>
    <property type="evidence" value="ECO:0007669"/>
    <property type="project" value="TreeGrafter"/>
</dbReference>
<name>A0AA88XSW9_PINIB</name>
<comment type="caution">
    <text evidence="13">The sequence shown here is derived from an EMBL/GenBank/DDBJ whole genome shotgun (WGS) entry which is preliminary data.</text>
</comment>
<dbReference type="Pfam" id="PF09360">
    <property type="entry name" value="zf-CDGSH"/>
    <property type="match status" value="1"/>
</dbReference>
<dbReference type="GO" id="GO:0005789">
    <property type="term" value="C:endoplasmic reticulum membrane"/>
    <property type="evidence" value="ECO:0007669"/>
    <property type="project" value="UniProtKB-SubCell"/>
</dbReference>
<dbReference type="FunFam" id="3.40.5.90:FF:000001">
    <property type="entry name" value="CDGSH iron-sulfur domain-containing protein 1"/>
    <property type="match status" value="1"/>
</dbReference>
<gene>
    <name evidence="13" type="ORF">FSP39_016811</name>
</gene>
<comment type="subcellular location">
    <subcellularLocation>
        <location evidence="1 11">Endoplasmic reticulum membrane</location>
        <topology evidence="1 11">Single-pass membrane protein</topology>
    </subcellularLocation>
</comment>
<evidence type="ECO:0000256" key="1">
    <source>
        <dbReference type="ARBA" id="ARBA00004389"/>
    </source>
</evidence>
<feature type="domain" description="Iron-binding zinc finger CDGSH type" evidence="12">
    <location>
        <begin position="78"/>
        <end position="116"/>
    </location>
</feature>
<dbReference type="InterPro" id="IPR045131">
    <property type="entry name" value="CISD1/2"/>
</dbReference>
<evidence type="ECO:0000256" key="6">
    <source>
        <dbReference type="ARBA" id="ARBA00022824"/>
    </source>
</evidence>
<dbReference type="Gene3D" id="3.40.5.90">
    <property type="entry name" value="CDGSH iron-sulfur domain, mitoNEET-type"/>
    <property type="match status" value="1"/>
</dbReference>
<keyword evidence="8 11" id="KW-0408">Iron</keyword>
<evidence type="ECO:0000313" key="14">
    <source>
        <dbReference type="Proteomes" id="UP001186944"/>
    </source>
</evidence>
<keyword evidence="10 11" id="KW-0472">Membrane</keyword>
<evidence type="ECO:0000256" key="8">
    <source>
        <dbReference type="ARBA" id="ARBA00023004"/>
    </source>
</evidence>
<feature type="transmembrane region" description="Helical" evidence="11">
    <location>
        <begin position="36"/>
        <end position="54"/>
    </location>
</feature>
<evidence type="ECO:0000256" key="11">
    <source>
        <dbReference type="RuleBase" id="RU369084"/>
    </source>
</evidence>
<dbReference type="GO" id="GO:0010506">
    <property type="term" value="P:regulation of autophagy"/>
    <property type="evidence" value="ECO:0007669"/>
    <property type="project" value="UniProtKB-UniRule"/>
</dbReference>
<dbReference type="AlphaFoldDB" id="A0AA88XSW9"/>
<keyword evidence="4 11" id="KW-0001">2Fe-2S</keyword>
<dbReference type="PANTHER" id="PTHR13680">
    <property type="entry name" value="CDGSH IRON-SULFUR DOMAIN-CONTAINING PROTEIN 1"/>
    <property type="match status" value="1"/>
</dbReference>
<evidence type="ECO:0000259" key="12">
    <source>
        <dbReference type="SMART" id="SM00704"/>
    </source>
</evidence>
<evidence type="ECO:0000256" key="9">
    <source>
        <dbReference type="ARBA" id="ARBA00023014"/>
    </source>
</evidence>
<evidence type="ECO:0000256" key="3">
    <source>
        <dbReference type="ARBA" id="ARBA00022692"/>
    </source>
</evidence>
<keyword evidence="7 11" id="KW-1133">Transmembrane helix</keyword>
<sequence length="133" mass="14908">MEVINRVITQSLPNYLANLPVPKSFIGFARMTVSEWVSLMPFVGAVSLIVYVSVQAFKGKPPEKKTPVNLKVMKETGKVVNMVDIEDLGDKVSYCRCWRSKKFPLCDGSHNKHNEETGDNVGPLVLKRREATN</sequence>
<organism evidence="13 14">
    <name type="scientific">Pinctada imbricata</name>
    <name type="common">Atlantic pearl-oyster</name>
    <name type="synonym">Pinctada martensii</name>
    <dbReference type="NCBI Taxonomy" id="66713"/>
    <lineage>
        <taxon>Eukaryota</taxon>
        <taxon>Metazoa</taxon>
        <taxon>Spiralia</taxon>
        <taxon>Lophotrochozoa</taxon>
        <taxon>Mollusca</taxon>
        <taxon>Bivalvia</taxon>
        <taxon>Autobranchia</taxon>
        <taxon>Pteriomorphia</taxon>
        <taxon>Pterioida</taxon>
        <taxon>Pterioidea</taxon>
        <taxon>Pteriidae</taxon>
        <taxon>Pinctada</taxon>
    </lineage>
</organism>
<protein>
    <recommendedName>
        <fullName evidence="11">CDGSH iron-sulfur domain-containing protein 2 homologue</fullName>
    </recommendedName>
</protein>
<reference evidence="13" key="1">
    <citation type="submission" date="2019-08" db="EMBL/GenBank/DDBJ databases">
        <title>The improved chromosome-level genome for the pearl oyster Pinctada fucata martensii using PacBio sequencing and Hi-C.</title>
        <authorList>
            <person name="Zheng Z."/>
        </authorList>
    </citation>
    <scope>NUCLEOTIDE SEQUENCE</scope>
    <source>
        <strain evidence="13">ZZ-2019</strain>
        <tissue evidence="13">Adductor muscle</tissue>
    </source>
</reference>
<comment type="cofactor">
    <cofactor evidence="11">
        <name>[2Fe-2S] cluster</name>
        <dbReference type="ChEBI" id="CHEBI:190135"/>
    </cofactor>
    <text evidence="11">Binds 1 [2Fe-2S] cluster.</text>
</comment>
<proteinExistence type="inferred from homology"/>
<keyword evidence="5 11" id="KW-0479">Metal-binding</keyword>
<dbReference type="InterPro" id="IPR018967">
    <property type="entry name" value="FeS-contain_CDGSH-typ"/>
</dbReference>
<evidence type="ECO:0000313" key="13">
    <source>
        <dbReference type="EMBL" id="KAK3091058.1"/>
    </source>
</evidence>